<accession>A0A0B1S8S1</accession>
<protein>
    <submittedName>
        <fullName evidence="2">Uncharacterized protein</fullName>
    </submittedName>
</protein>
<feature type="transmembrane region" description="Helical" evidence="1">
    <location>
        <begin position="12"/>
        <end position="34"/>
    </location>
</feature>
<dbReference type="AlphaFoldDB" id="A0A0B1S8S1"/>
<evidence type="ECO:0000313" key="2">
    <source>
        <dbReference type="EMBL" id="KHJ81658.1"/>
    </source>
</evidence>
<proteinExistence type="predicted"/>
<dbReference type="EMBL" id="KN587097">
    <property type="protein sequence ID" value="KHJ81658.1"/>
    <property type="molecule type" value="Genomic_DNA"/>
</dbReference>
<feature type="transmembrane region" description="Helical" evidence="1">
    <location>
        <begin position="71"/>
        <end position="92"/>
    </location>
</feature>
<sequence>MRFGWCIEQSTALAIAIFSLLCMSRPLWLLWPGLLLQSSYSLGLSVLTMATAPKLLEALGGRVDLQLGTMFSIYIFGFFFNWFFTFVLWHHYWYLEKLYSPPPPAKRSRSFKSPNVANV</sequence>
<dbReference type="Proteomes" id="UP000053660">
    <property type="component" value="Unassembled WGS sequence"/>
</dbReference>
<keyword evidence="1" id="KW-0812">Transmembrane</keyword>
<dbReference type="PANTHER" id="PTHR40288:SF1">
    <property type="entry name" value="EXPERA DOMAIN-CONTAINING PROTEIN"/>
    <property type="match status" value="1"/>
</dbReference>
<name>A0A0B1S8S1_OESDE</name>
<evidence type="ECO:0000313" key="3">
    <source>
        <dbReference type="Proteomes" id="UP000053660"/>
    </source>
</evidence>
<keyword evidence="3" id="KW-1185">Reference proteome</keyword>
<keyword evidence="1" id="KW-0472">Membrane</keyword>
<dbReference type="OrthoDB" id="5858931at2759"/>
<reference evidence="2 3" key="1">
    <citation type="submission" date="2014-03" db="EMBL/GenBank/DDBJ databases">
        <title>Draft genome of the hookworm Oesophagostomum dentatum.</title>
        <authorList>
            <person name="Mitreva M."/>
        </authorList>
    </citation>
    <scope>NUCLEOTIDE SEQUENCE [LARGE SCALE GENOMIC DNA]</scope>
    <source>
        <strain evidence="2 3">OD-Hann</strain>
    </source>
</reference>
<organism evidence="2 3">
    <name type="scientific">Oesophagostomum dentatum</name>
    <name type="common">Nodular worm</name>
    <dbReference type="NCBI Taxonomy" id="61180"/>
    <lineage>
        <taxon>Eukaryota</taxon>
        <taxon>Metazoa</taxon>
        <taxon>Ecdysozoa</taxon>
        <taxon>Nematoda</taxon>
        <taxon>Chromadorea</taxon>
        <taxon>Rhabditida</taxon>
        <taxon>Rhabditina</taxon>
        <taxon>Rhabditomorpha</taxon>
        <taxon>Strongyloidea</taxon>
        <taxon>Strongylidae</taxon>
        <taxon>Oesophagostomum</taxon>
    </lineage>
</organism>
<dbReference type="PANTHER" id="PTHR40288">
    <property type="entry name" value="PROTEIN CBG16535-RELATED"/>
    <property type="match status" value="1"/>
</dbReference>
<gene>
    <name evidence="2" type="ORF">OESDEN_18654</name>
</gene>
<evidence type="ECO:0000256" key="1">
    <source>
        <dbReference type="SAM" id="Phobius"/>
    </source>
</evidence>
<keyword evidence="1" id="KW-1133">Transmembrane helix</keyword>